<accession>A0A1Q8Q761</accession>
<keyword evidence="5 7" id="KW-0521">NADP</keyword>
<evidence type="ECO:0000313" key="10">
    <source>
        <dbReference type="EMBL" id="OLN23183.1"/>
    </source>
</evidence>
<dbReference type="EC" id="1.5.1.3" evidence="3 7"/>
<dbReference type="InterPro" id="IPR001796">
    <property type="entry name" value="DHFR_dom"/>
</dbReference>
<dbReference type="GO" id="GO:0005829">
    <property type="term" value="C:cytosol"/>
    <property type="evidence" value="ECO:0007669"/>
    <property type="project" value="TreeGrafter"/>
</dbReference>
<dbReference type="FunFam" id="3.40.430.10:FF:000009">
    <property type="entry name" value="Dihydrofolate reductase"/>
    <property type="match status" value="1"/>
</dbReference>
<dbReference type="STRING" id="1714264.BTO30_04210"/>
<dbReference type="PANTHER" id="PTHR48069:SF3">
    <property type="entry name" value="DIHYDROFOLATE REDUCTASE"/>
    <property type="match status" value="1"/>
</dbReference>
<dbReference type="GO" id="GO:0050661">
    <property type="term" value="F:NADP binding"/>
    <property type="evidence" value="ECO:0007669"/>
    <property type="project" value="InterPro"/>
</dbReference>
<dbReference type="Proteomes" id="UP000185568">
    <property type="component" value="Unassembled WGS sequence"/>
</dbReference>
<dbReference type="UniPathway" id="UPA00077">
    <property type="reaction ID" value="UER00158"/>
</dbReference>
<dbReference type="Pfam" id="PF00186">
    <property type="entry name" value="DHFR_1"/>
    <property type="match status" value="1"/>
</dbReference>
<comment type="caution">
    <text evidence="10">The sequence shown here is derived from an EMBL/GenBank/DDBJ whole genome shotgun (WGS) entry which is preliminary data.</text>
</comment>
<comment type="catalytic activity">
    <reaction evidence="7">
        <text>(6S)-5,6,7,8-tetrahydrofolate + NADP(+) = 7,8-dihydrofolate + NADPH + H(+)</text>
        <dbReference type="Rhea" id="RHEA:15009"/>
        <dbReference type="ChEBI" id="CHEBI:15378"/>
        <dbReference type="ChEBI" id="CHEBI:57451"/>
        <dbReference type="ChEBI" id="CHEBI:57453"/>
        <dbReference type="ChEBI" id="CHEBI:57783"/>
        <dbReference type="ChEBI" id="CHEBI:58349"/>
        <dbReference type="EC" id="1.5.1.3"/>
    </reaction>
</comment>
<evidence type="ECO:0000256" key="5">
    <source>
        <dbReference type="ARBA" id="ARBA00022857"/>
    </source>
</evidence>
<proteinExistence type="inferred from homology"/>
<evidence type="ECO:0000256" key="6">
    <source>
        <dbReference type="ARBA" id="ARBA00023002"/>
    </source>
</evidence>
<reference evidence="10 11" key="1">
    <citation type="submission" date="2016-12" db="EMBL/GenBank/DDBJ databases">
        <title>Domibacillus antri genome sequencing.</title>
        <authorList>
            <person name="Verma A."/>
            <person name="Krishnamurthi S."/>
        </authorList>
    </citation>
    <scope>NUCLEOTIDE SEQUENCE [LARGE SCALE GENOMIC DNA]</scope>
    <source>
        <strain evidence="10 11">XD80</strain>
    </source>
</reference>
<name>A0A1Q8Q761_9BACI</name>
<evidence type="ECO:0000256" key="2">
    <source>
        <dbReference type="ARBA" id="ARBA00009539"/>
    </source>
</evidence>
<dbReference type="PANTHER" id="PTHR48069">
    <property type="entry name" value="DIHYDROFOLATE REDUCTASE"/>
    <property type="match status" value="1"/>
</dbReference>
<organism evidence="10 11">
    <name type="scientific">Domibacillus antri</name>
    <dbReference type="NCBI Taxonomy" id="1714264"/>
    <lineage>
        <taxon>Bacteria</taxon>
        <taxon>Bacillati</taxon>
        <taxon>Bacillota</taxon>
        <taxon>Bacilli</taxon>
        <taxon>Bacillales</taxon>
        <taxon>Bacillaceae</taxon>
        <taxon>Domibacillus</taxon>
    </lineage>
</organism>
<dbReference type="GO" id="GO:0046654">
    <property type="term" value="P:tetrahydrofolate biosynthetic process"/>
    <property type="evidence" value="ECO:0007669"/>
    <property type="project" value="UniProtKB-UniPathway"/>
</dbReference>
<dbReference type="InterPro" id="IPR012259">
    <property type="entry name" value="DHFR"/>
</dbReference>
<comment type="pathway">
    <text evidence="1 7">Cofactor biosynthesis; tetrahydrofolate biosynthesis; 5,6,7,8-tetrahydrofolate from 7,8-dihydrofolate: step 1/1.</text>
</comment>
<evidence type="ECO:0000259" key="9">
    <source>
        <dbReference type="PROSITE" id="PS51330"/>
    </source>
</evidence>
<dbReference type="PROSITE" id="PS00075">
    <property type="entry name" value="DHFR_1"/>
    <property type="match status" value="1"/>
</dbReference>
<dbReference type="AlphaFoldDB" id="A0A1Q8Q761"/>
<dbReference type="GO" id="GO:0046655">
    <property type="term" value="P:folic acid metabolic process"/>
    <property type="evidence" value="ECO:0007669"/>
    <property type="project" value="TreeGrafter"/>
</dbReference>
<dbReference type="PRINTS" id="PR00070">
    <property type="entry name" value="DHFR"/>
</dbReference>
<dbReference type="PROSITE" id="PS51330">
    <property type="entry name" value="DHFR_2"/>
    <property type="match status" value="1"/>
</dbReference>
<gene>
    <name evidence="10" type="ORF">BTO30_04210</name>
</gene>
<dbReference type="InterPro" id="IPR024072">
    <property type="entry name" value="DHFR-like_dom_sf"/>
</dbReference>
<dbReference type="SUPFAM" id="SSF53597">
    <property type="entry name" value="Dihydrofolate reductase-like"/>
    <property type="match status" value="1"/>
</dbReference>
<dbReference type="Gene3D" id="3.40.430.10">
    <property type="entry name" value="Dihydrofolate Reductase, subunit A"/>
    <property type="match status" value="1"/>
</dbReference>
<dbReference type="EMBL" id="MSDU01000008">
    <property type="protein sequence ID" value="OLN23183.1"/>
    <property type="molecule type" value="Genomic_DNA"/>
</dbReference>
<dbReference type="CDD" id="cd00209">
    <property type="entry name" value="DHFR"/>
    <property type="match status" value="1"/>
</dbReference>
<sequence>MNRIRRLKHQWRFNRRSDSVISFIWAQDENGLIGKDNSLPWHLPEDLKFFKNTTLGHPIVMGRKTYESIGRPLPGRENVILTGDRSYEAEGCTIVHSADDVLARSEEVFVTGGAAVFKAFLPHVDRLYVTRIHHIFEGDTYFDAIPWDEFEMESCVPGLKDDKNPYDYEFCVYKKVKR</sequence>
<dbReference type="PIRSF" id="PIRSF000194">
    <property type="entry name" value="DHFR"/>
    <property type="match status" value="1"/>
</dbReference>
<dbReference type="GO" id="GO:0046452">
    <property type="term" value="P:dihydrofolate metabolic process"/>
    <property type="evidence" value="ECO:0007669"/>
    <property type="project" value="TreeGrafter"/>
</dbReference>
<comment type="function">
    <text evidence="7">Key enzyme in folate metabolism. Catalyzes an essential reaction for de novo glycine and purine synthesis, and for DNA precursor synthesis.</text>
</comment>
<keyword evidence="11" id="KW-1185">Reference proteome</keyword>
<keyword evidence="6 7" id="KW-0560">Oxidoreductase</keyword>
<evidence type="ECO:0000256" key="8">
    <source>
        <dbReference type="RuleBase" id="RU004474"/>
    </source>
</evidence>
<feature type="domain" description="DHFR" evidence="9">
    <location>
        <begin position="20"/>
        <end position="175"/>
    </location>
</feature>
<comment type="similarity">
    <text evidence="2 7 8">Belongs to the dihydrofolate reductase family.</text>
</comment>
<dbReference type="GO" id="GO:0004146">
    <property type="term" value="F:dihydrofolate reductase activity"/>
    <property type="evidence" value="ECO:0007669"/>
    <property type="project" value="UniProtKB-EC"/>
</dbReference>
<protein>
    <recommendedName>
        <fullName evidence="3 7">Dihydrofolate reductase</fullName>
        <ecNumber evidence="3 7">1.5.1.3</ecNumber>
    </recommendedName>
</protein>
<evidence type="ECO:0000256" key="7">
    <source>
        <dbReference type="PIRNR" id="PIRNR000194"/>
    </source>
</evidence>
<evidence type="ECO:0000313" key="11">
    <source>
        <dbReference type="Proteomes" id="UP000185568"/>
    </source>
</evidence>
<keyword evidence="4 7" id="KW-0554">One-carbon metabolism</keyword>
<dbReference type="GO" id="GO:0006730">
    <property type="term" value="P:one-carbon metabolic process"/>
    <property type="evidence" value="ECO:0007669"/>
    <property type="project" value="UniProtKB-KW"/>
</dbReference>
<evidence type="ECO:0000256" key="3">
    <source>
        <dbReference type="ARBA" id="ARBA00012856"/>
    </source>
</evidence>
<evidence type="ECO:0000256" key="4">
    <source>
        <dbReference type="ARBA" id="ARBA00022563"/>
    </source>
</evidence>
<evidence type="ECO:0000256" key="1">
    <source>
        <dbReference type="ARBA" id="ARBA00004903"/>
    </source>
</evidence>
<dbReference type="InterPro" id="IPR017925">
    <property type="entry name" value="DHFR_CS"/>
</dbReference>